<dbReference type="NCBIfam" id="TIGR03357">
    <property type="entry name" value="VI_zyme"/>
    <property type="match status" value="1"/>
</dbReference>
<dbReference type="PANTHER" id="PTHR38595">
    <property type="entry name" value="CYTOPLASMIC PROTEIN-RELATED"/>
    <property type="match status" value="1"/>
</dbReference>
<accession>A0A1N6X0J6</accession>
<dbReference type="Pfam" id="PF04965">
    <property type="entry name" value="GPW_gp25"/>
    <property type="match status" value="1"/>
</dbReference>
<gene>
    <name evidence="2" type="ORF">SAMN05421647_11257</name>
</gene>
<dbReference type="InterPro" id="IPR053176">
    <property type="entry name" value="T6SS_TssE1-like"/>
</dbReference>
<evidence type="ECO:0000259" key="1">
    <source>
        <dbReference type="Pfam" id="PF04965"/>
    </source>
</evidence>
<protein>
    <submittedName>
        <fullName evidence="2">Type VI secretion system protein ImpF</fullName>
    </submittedName>
</protein>
<dbReference type="AlphaFoldDB" id="A0A1N6X0J6"/>
<proteinExistence type="predicted"/>
<evidence type="ECO:0000313" key="3">
    <source>
        <dbReference type="Proteomes" id="UP000186895"/>
    </source>
</evidence>
<dbReference type="InterPro" id="IPR007048">
    <property type="entry name" value="IraD/Gp25-like"/>
</dbReference>
<evidence type="ECO:0000313" key="2">
    <source>
        <dbReference type="EMBL" id="SIQ95862.1"/>
    </source>
</evidence>
<dbReference type="STRING" id="49186.SAMN05421647_11257"/>
<dbReference type="SUPFAM" id="SSF160719">
    <property type="entry name" value="gpW/gp25-like"/>
    <property type="match status" value="1"/>
</dbReference>
<dbReference type="Gene3D" id="3.10.450.40">
    <property type="match status" value="1"/>
</dbReference>
<dbReference type="RefSeq" id="WP_076465804.1">
    <property type="nucleotide sequence ID" value="NZ_FTMN01000012.1"/>
</dbReference>
<dbReference type="PANTHER" id="PTHR38595:SF2">
    <property type="entry name" value="TYPE VI SECRETION SYSTEM BASEPLATE SUBUNIT TSSE"/>
    <property type="match status" value="1"/>
</dbReference>
<name>A0A1N6X0J6_9GAMM</name>
<reference evidence="2 3" key="1">
    <citation type="submission" date="2017-01" db="EMBL/GenBank/DDBJ databases">
        <authorList>
            <person name="Mah S.A."/>
            <person name="Swanson W.J."/>
            <person name="Moy G.W."/>
            <person name="Vacquier V.D."/>
        </authorList>
    </citation>
    <scope>NUCLEOTIDE SEQUENCE [LARGE SCALE GENOMIC DNA]</scope>
    <source>
        <strain evidence="2 3">DSM 7027</strain>
    </source>
</reference>
<dbReference type="Proteomes" id="UP000186895">
    <property type="component" value="Unassembled WGS sequence"/>
</dbReference>
<organism evidence="2 3">
    <name type="scientific">Marinobacterium stanieri</name>
    <dbReference type="NCBI Taxonomy" id="49186"/>
    <lineage>
        <taxon>Bacteria</taxon>
        <taxon>Pseudomonadati</taxon>
        <taxon>Pseudomonadota</taxon>
        <taxon>Gammaproteobacteria</taxon>
        <taxon>Oceanospirillales</taxon>
        <taxon>Oceanospirillaceae</taxon>
        <taxon>Marinobacterium</taxon>
    </lineage>
</organism>
<sequence length="158" mass="18049">MMSEDAFQAPFLQMLLDDNPDRAADDFSSPAIRYRAYKQSVMRDLENLLNNRCRHGDEAVTGSGEMLLTYGVTDFAHINISALSGREALRQKILDTIRTNEPRLSEVQVELLERSAEQDRLGFRIDARLRIFTDAEPVVIQAAFEPSRNIFSFQPVQR</sequence>
<dbReference type="EMBL" id="FTMN01000012">
    <property type="protein sequence ID" value="SIQ95862.1"/>
    <property type="molecule type" value="Genomic_DNA"/>
</dbReference>
<dbReference type="eggNOG" id="COG3518">
    <property type="taxonomic scope" value="Bacteria"/>
</dbReference>
<keyword evidence="3" id="KW-1185">Reference proteome</keyword>
<feature type="domain" description="IraD/Gp25-like" evidence="1">
    <location>
        <begin position="37"/>
        <end position="130"/>
    </location>
</feature>
<dbReference type="InterPro" id="IPR017737">
    <property type="entry name" value="TssE1-like"/>
</dbReference>